<dbReference type="EMBL" id="JBHUHZ010000003">
    <property type="protein sequence ID" value="MFD2164121.1"/>
    <property type="molecule type" value="Genomic_DNA"/>
</dbReference>
<dbReference type="RefSeq" id="WP_255904525.1">
    <property type="nucleotide sequence ID" value="NZ_JAFMZO010000004.1"/>
</dbReference>
<sequence>MKTLFQFLTASILILSLSEVSGQQANPNNIASVKGSLKDTAHNYHVKSATVSIYRSDSTLLNYQLSNTYGEFNFRNLPKNSNFYIEVSHISYQVLRKSFTTLNNATPLDLKTLILLPKEVSLKEVAITLPPIQMNGDTLEFNAAAFKLDSNAVVEDLLRKIPNVTLWGDGQITVNGREVKSLLVNGKEFFGGDFKMALQNISKNALDKIQVYNQAKNESNPMDSSLTVNLKLKKSKGIGHFGKIGGGYGTTERFEADGNVNMYTPKLQLGIVAAGNNTNKIANSIRTLTANSTFKGTGISVDYQPDFRATGINRSNAAGATFSYNFIEKPTYENKKALTANYFVQNRNNDVVSSSQTATTVGSGNKVFDMTTSNNSSLSNNHNFDSRYEFSKMGKQLNISQNTSFNTGESFNNSFRSSENQQNELASTNNVIGRNNFTNRAFSLNADYRHNNYLSARKKLRAYNARYSLTLNDSENERTDLTEFISFVDASTNRNFNRRYNNEGSNINQKLFFELPSLKRVFFGNKRLADIDFGISNDFELGSSQSNNRISDFNNTTGTYDTNTYLSNNLRTNTFTETPSLSLLRGFHKRLSNRFNRSLNFSVSAKQQFDVQDNQSAKSFQNIRRSYSNFVPAASVSYYRYQYGEHSNNVSLNFNTLIRIPSVDQLAPLTDSTNVYRLIRGNINLREAKTRQVNLNFYHYDQRGKNTLNYNMTASVSFTDNAISDSIFIDQQNRRTVYLANVDGYRAAYVRGEVRKALKLKTSALQINLLGSANISKSPGYVNGVFAYSNNLNTTSDLTANYTYKGKLALEAKESYGYYRSRQDAFNTNYSGTNTTTTFSGSYNITKKFTLNSNISLNSNKPSGREAINYNIWNSSATYRFLKGDNVELKLTALDLLRQNNSIINSAGANSFTFATRNVLQQYFMTTFSYYPRKFGKTAAKK</sequence>
<proteinExistence type="predicted"/>
<keyword evidence="3" id="KW-1185">Reference proteome</keyword>
<feature type="signal peptide" evidence="1">
    <location>
        <begin position="1"/>
        <end position="25"/>
    </location>
</feature>
<name>A0ABW4ZQN8_9SPHI</name>
<accession>A0ABW4ZQN8</accession>
<dbReference type="SUPFAM" id="SSF49464">
    <property type="entry name" value="Carboxypeptidase regulatory domain-like"/>
    <property type="match status" value="1"/>
</dbReference>
<evidence type="ECO:0000256" key="1">
    <source>
        <dbReference type="SAM" id="SignalP"/>
    </source>
</evidence>
<dbReference type="InterPro" id="IPR008969">
    <property type="entry name" value="CarboxyPept-like_regulatory"/>
</dbReference>
<comment type="caution">
    <text evidence="2">The sequence shown here is derived from an EMBL/GenBank/DDBJ whole genome shotgun (WGS) entry which is preliminary data.</text>
</comment>
<organism evidence="2 3">
    <name type="scientific">Paradesertivirga mongoliensis</name>
    <dbReference type="NCBI Taxonomy" id="2100740"/>
    <lineage>
        <taxon>Bacteria</taxon>
        <taxon>Pseudomonadati</taxon>
        <taxon>Bacteroidota</taxon>
        <taxon>Sphingobacteriia</taxon>
        <taxon>Sphingobacteriales</taxon>
        <taxon>Sphingobacteriaceae</taxon>
        <taxon>Paradesertivirga</taxon>
    </lineage>
</organism>
<gene>
    <name evidence="2" type="ORF">ACFSJU_17060</name>
</gene>
<protein>
    <submittedName>
        <fullName evidence="2">Outer membrane beta-barrel protein</fullName>
    </submittedName>
</protein>
<evidence type="ECO:0000313" key="2">
    <source>
        <dbReference type="EMBL" id="MFD2164121.1"/>
    </source>
</evidence>
<dbReference type="SUPFAM" id="SSF56935">
    <property type="entry name" value="Porins"/>
    <property type="match status" value="1"/>
</dbReference>
<reference evidence="3" key="1">
    <citation type="journal article" date="2019" name="Int. J. Syst. Evol. Microbiol.">
        <title>The Global Catalogue of Microorganisms (GCM) 10K type strain sequencing project: providing services to taxonomists for standard genome sequencing and annotation.</title>
        <authorList>
            <consortium name="The Broad Institute Genomics Platform"/>
            <consortium name="The Broad Institute Genome Sequencing Center for Infectious Disease"/>
            <person name="Wu L."/>
            <person name="Ma J."/>
        </authorList>
    </citation>
    <scope>NUCLEOTIDE SEQUENCE [LARGE SCALE GENOMIC DNA]</scope>
    <source>
        <strain evidence="3">KCTC 42217</strain>
    </source>
</reference>
<evidence type="ECO:0000313" key="3">
    <source>
        <dbReference type="Proteomes" id="UP001597387"/>
    </source>
</evidence>
<dbReference type="Proteomes" id="UP001597387">
    <property type="component" value="Unassembled WGS sequence"/>
</dbReference>
<feature type="chain" id="PRO_5046991297" evidence="1">
    <location>
        <begin position="26"/>
        <end position="942"/>
    </location>
</feature>
<keyword evidence="1" id="KW-0732">Signal</keyword>